<name>A0A075UMI6_9PSEU</name>
<proteinExistence type="predicted"/>
<organism evidence="2 3">
    <name type="scientific">Amycolatopsis japonica</name>
    <dbReference type="NCBI Taxonomy" id="208439"/>
    <lineage>
        <taxon>Bacteria</taxon>
        <taxon>Bacillati</taxon>
        <taxon>Actinomycetota</taxon>
        <taxon>Actinomycetes</taxon>
        <taxon>Pseudonocardiales</taxon>
        <taxon>Pseudonocardiaceae</taxon>
        <taxon>Amycolatopsis</taxon>
        <taxon>Amycolatopsis japonica group</taxon>
    </lineage>
</organism>
<dbReference type="Gene3D" id="3.40.50.1460">
    <property type="match status" value="1"/>
</dbReference>
<dbReference type="GO" id="GO:0006508">
    <property type="term" value="P:proteolysis"/>
    <property type="evidence" value="ECO:0007669"/>
    <property type="project" value="InterPro"/>
</dbReference>
<dbReference type="eggNOG" id="COG4249">
    <property type="taxonomic scope" value="Bacteria"/>
</dbReference>
<dbReference type="HOGENOM" id="CLU_548187_0_0_11"/>
<dbReference type="InterPro" id="IPR011600">
    <property type="entry name" value="Pept_C14_caspase"/>
</dbReference>
<dbReference type="KEGG" id="aja:AJAP_05945"/>
<sequence>MNVPHSATSSAVLVGSSRFADHELLNVPSIRTNVHDLAFELSLEGHGFLAPSRITSLIDKELAEVGGAVRQACATATDLLVVYYAGHGHLDHAGELYLSLPGTSPDLLAWTAIPCAALLAEIDASPARQRILILDCCYAGRAALGGEPQEGLIQQLPEPERTFVLAATPAHTRADAPVGARYTAFTGELIELLRHGAPGGPGLLDAEYVCSQLQTRLTRRGLPAPCRKATGGIRPVLIGRNPAAGTFAPEEPAPRVDGQGEAGAPVLPARSERLSWVPDPAGDVVRRLDSIVEQAHAADGMGGAGRPERAAALLEELIADAALLVGQDDRHVVLLKIKRAGWLRRAGAIAECLEVCEDVLSGYDELDLDNQWTRAVVIDYAHVLGETGDFTKANEYVDLVTAETDGLVDDYDLEPVVELRLARIEWERRGGDLARAARLAADLLGYLRARKGFSGNLTWQAEKVYTKLIKKIGLRPGLRFRLRAARTTAGTILKDNW</sequence>
<dbReference type="Proteomes" id="UP000028492">
    <property type="component" value="Chromosome"/>
</dbReference>
<dbReference type="Pfam" id="PF00656">
    <property type="entry name" value="Peptidase_C14"/>
    <property type="match status" value="1"/>
</dbReference>
<evidence type="ECO:0000259" key="1">
    <source>
        <dbReference type="Pfam" id="PF00656"/>
    </source>
</evidence>
<protein>
    <recommendedName>
        <fullName evidence="1">Peptidase C14 caspase domain-containing protein</fullName>
    </recommendedName>
</protein>
<feature type="domain" description="Peptidase C14 caspase" evidence="1">
    <location>
        <begin position="40"/>
        <end position="198"/>
    </location>
</feature>
<dbReference type="AlphaFoldDB" id="A0A075UMI6"/>
<dbReference type="SUPFAM" id="SSF52129">
    <property type="entry name" value="Caspase-like"/>
    <property type="match status" value="1"/>
</dbReference>
<dbReference type="InterPro" id="IPR011990">
    <property type="entry name" value="TPR-like_helical_dom_sf"/>
</dbReference>
<keyword evidence="3" id="KW-1185">Reference proteome</keyword>
<dbReference type="GO" id="GO:0004197">
    <property type="term" value="F:cysteine-type endopeptidase activity"/>
    <property type="evidence" value="ECO:0007669"/>
    <property type="project" value="InterPro"/>
</dbReference>
<accession>A0A075UMI6</accession>
<reference evidence="2 3" key="1">
    <citation type="journal article" date="2014" name="J. Biotechnol.">
        <title>Complete genome sequence of the actinobacterium Amycolatopsis japonica MG417-CF17(T) (=DSM 44213T) producing (S,S)-N,N'-ethylenediaminedisuccinic acid.</title>
        <authorList>
            <person name="Stegmann E."/>
            <person name="Albersmeier A."/>
            <person name="Spohn M."/>
            <person name="Gert H."/>
            <person name="Weber T."/>
            <person name="Wohlleben W."/>
            <person name="Kalinowski J."/>
            <person name="Ruckert C."/>
        </authorList>
    </citation>
    <scope>NUCLEOTIDE SEQUENCE [LARGE SCALE GENOMIC DNA]</scope>
    <source>
        <strain evidence="3">MG417-CF17 (DSM 44213)</strain>
    </source>
</reference>
<dbReference type="RefSeq" id="WP_038508879.1">
    <property type="nucleotide sequence ID" value="NZ_CP008953.1"/>
</dbReference>
<evidence type="ECO:0000313" key="2">
    <source>
        <dbReference type="EMBL" id="AIG74108.1"/>
    </source>
</evidence>
<dbReference type="EMBL" id="CP008953">
    <property type="protein sequence ID" value="AIG74108.1"/>
    <property type="molecule type" value="Genomic_DNA"/>
</dbReference>
<dbReference type="InterPro" id="IPR029030">
    <property type="entry name" value="Caspase-like_dom_sf"/>
</dbReference>
<dbReference type="STRING" id="208439.AJAP_05945"/>
<dbReference type="Gene3D" id="1.25.40.10">
    <property type="entry name" value="Tetratricopeptide repeat domain"/>
    <property type="match status" value="1"/>
</dbReference>
<dbReference type="NCBIfam" id="NF047832">
    <property type="entry name" value="caspase_w_EACC1"/>
    <property type="match status" value="1"/>
</dbReference>
<gene>
    <name evidence="2" type="ORF">AJAP_05945</name>
</gene>
<evidence type="ECO:0000313" key="3">
    <source>
        <dbReference type="Proteomes" id="UP000028492"/>
    </source>
</evidence>